<evidence type="ECO:0000313" key="2">
    <source>
        <dbReference type="EMBL" id="TSC96677.1"/>
    </source>
</evidence>
<name>A0A554LUY6_9BACT</name>
<evidence type="ECO:0000313" key="3">
    <source>
        <dbReference type="Proteomes" id="UP000318711"/>
    </source>
</evidence>
<feature type="transmembrane region" description="Helical" evidence="1">
    <location>
        <begin position="41"/>
        <end position="58"/>
    </location>
</feature>
<sequence>MANKKNSPVGKPKIDEVGKRTAAASHIAWEAMDFRYYPKKWGWTTSLIIISLLLTALFLYLRQYISAGVIVLGAIAIYRLAHLKPQKNNFRLDGHWLEWGEKKFDLRQFKSFWLTGQPPLARLHLETISRWKPPVLIELARQDPQPIIDVLSQYLPRQHRAEDWTDRLNGWLKI</sequence>
<comment type="caution">
    <text evidence="2">The sequence shown here is derived from an EMBL/GenBank/DDBJ whole genome shotgun (WGS) entry which is preliminary data.</text>
</comment>
<dbReference type="Proteomes" id="UP000318711">
    <property type="component" value="Unassembled WGS sequence"/>
</dbReference>
<organism evidence="2 3">
    <name type="scientific">Candidatus Berkelbacteria bacterium Licking1014_2</name>
    <dbReference type="NCBI Taxonomy" id="2017146"/>
    <lineage>
        <taxon>Bacteria</taxon>
        <taxon>Candidatus Berkelbacteria</taxon>
    </lineage>
</organism>
<gene>
    <name evidence="2" type="ORF">CEN88_296</name>
</gene>
<accession>A0A554LUY6</accession>
<feature type="transmembrane region" description="Helical" evidence="1">
    <location>
        <begin position="64"/>
        <end position="81"/>
    </location>
</feature>
<protein>
    <recommendedName>
        <fullName evidence="4">DUF5673 domain-containing protein</fullName>
    </recommendedName>
</protein>
<proteinExistence type="predicted"/>
<keyword evidence="1" id="KW-1133">Transmembrane helix</keyword>
<evidence type="ECO:0000256" key="1">
    <source>
        <dbReference type="SAM" id="Phobius"/>
    </source>
</evidence>
<keyword evidence="1" id="KW-0472">Membrane</keyword>
<reference evidence="2 3" key="1">
    <citation type="submission" date="2017-07" db="EMBL/GenBank/DDBJ databases">
        <title>Mechanisms for carbon and nitrogen cycling indicate functional differentiation within the Candidate Phyla Radiation.</title>
        <authorList>
            <person name="Danczak R.E."/>
            <person name="Johnston M.D."/>
            <person name="Kenah C."/>
            <person name="Slattery M."/>
            <person name="Wrighton K.C."/>
            <person name="Wilkins M.J."/>
        </authorList>
    </citation>
    <scope>NUCLEOTIDE SEQUENCE [LARGE SCALE GENOMIC DNA]</scope>
    <source>
        <strain evidence="2">Licking1014_2</strain>
    </source>
</reference>
<keyword evidence="1" id="KW-0812">Transmembrane</keyword>
<dbReference type="AlphaFoldDB" id="A0A554LUY6"/>
<dbReference type="EMBL" id="VMGL01000031">
    <property type="protein sequence ID" value="TSC96677.1"/>
    <property type="molecule type" value="Genomic_DNA"/>
</dbReference>
<evidence type="ECO:0008006" key="4">
    <source>
        <dbReference type="Google" id="ProtNLM"/>
    </source>
</evidence>